<gene>
    <name evidence="2" type="ORF">CLV94_2615</name>
</gene>
<evidence type="ECO:0000313" key="3">
    <source>
        <dbReference type="Proteomes" id="UP000277579"/>
    </source>
</evidence>
<proteinExistence type="predicted"/>
<comment type="caution">
    <text evidence="2">The sequence shown here is derived from an EMBL/GenBank/DDBJ whole genome shotgun (WGS) entry which is preliminary data.</text>
</comment>
<dbReference type="SUPFAM" id="SSF53187">
    <property type="entry name" value="Zn-dependent exopeptidases"/>
    <property type="match status" value="1"/>
</dbReference>
<keyword evidence="3" id="KW-1185">Reference proteome</keyword>
<reference evidence="2 3" key="1">
    <citation type="submission" date="2018-10" db="EMBL/GenBank/DDBJ databases">
        <title>Genomic Encyclopedia of Archaeal and Bacterial Type Strains, Phase II (KMG-II): from individual species to whole genera.</title>
        <authorList>
            <person name="Goeker M."/>
        </authorList>
    </citation>
    <scope>NUCLEOTIDE SEQUENCE [LARGE SCALE GENOMIC DNA]</scope>
    <source>
        <strain evidence="2 3">DSM 29537</strain>
    </source>
</reference>
<evidence type="ECO:0000259" key="1">
    <source>
        <dbReference type="Pfam" id="PF04389"/>
    </source>
</evidence>
<name>A0A495M9Q4_9FLAO</name>
<evidence type="ECO:0000313" key="2">
    <source>
        <dbReference type="EMBL" id="RKS21980.1"/>
    </source>
</evidence>
<sequence length="343" mass="39018">MPPYLSFTDSQLLPYFFYFSQSQPVNYRPMIKKIVSLFFLCALVSCKSNSPVVAYKVEQQSVAKTLEFLASDELQGRAAGSPGIDKAAQYLEKVFSENSIKPYFSTYKDTLSNYPKTTYNIVGYLEGNDPKLKKEFVVVSAHYDHIGLAEKAISGDNINNGANDNASGTTAVTEIVKYFGKTKSNKRSILFVFFSAEEEGLLGSKHLAKKLKEKNFNIYTMLNFEMIGVPMKRDFTAYITGYGKSNMASKFNEYSGKNLIGFVQQELTYRLFMASDNYPFFTEFNIPAQTVCTFDFENFDYYHQVQDEFKLMDTAHMTSFIQDMLPVIEKMANTSTKEITLKK</sequence>
<dbReference type="AlphaFoldDB" id="A0A495M9Q4"/>
<accession>A0A495M9Q4</accession>
<dbReference type="PANTHER" id="PTHR12147:SF26">
    <property type="entry name" value="PEPTIDASE M28 DOMAIN-CONTAINING PROTEIN"/>
    <property type="match status" value="1"/>
</dbReference>
<dbReference type="Gene3D" id="3.40.630.10">
    <property type="entry name" value="Zn peptidases"/>
    <property type="match status" value="1"/>
</dbReference>
<dbReference type="Pfam" id="PF04389">
    <property type="entry name" value="Peptidase_M28"/>
    <property type="match status" value="1"/>
</dbReference>
<dbReference type="EMBL" id="RBLC01000003">
    <property type="protein sequence ID" value="RKS21980.1"/>
    <property type="molecule type" value="Genomic_DNA"/>
</dbReference>
<dbReference type="GO" id="GO:0006508">
    <property type="term" value="P:proteolysis"/>
    <property type="evidence" value="ECO:0007669"/>
    <property type="project" value="InterPro"/>
</dbReference>
<feature type="domain" description="Peptidase M28" evidence="1">
    <location>
        <begin position="120"/>
        <end position="320"/>
    </location>
</feature>
<dbReference type="InterPro" id="IPR045175">
    <property type="entry name" value="M28_fam"/>
</dbReference>
<organism evidence="2 3">
    <name type="scientific">Flavobacterium endophyticum</name>
    <dbReference type="NCBI Taxonomy" id="1540163"/>
    <lineage>
        <taxon>Bacteria</taxon>
        <taxon>Pseudomonadati</taxon>
        <taxon>Bacteroidota</taxon>
        <taxon>Flavobacteriia</taxon>
        <taxon>Flavobacteriales</taxon>
        <taxon>Flavobacteriaceae</taxon>
        <taxon>Flavobacterium</taxon>
    </lineage>
</organism>
<dbReference type="PANTHER" id="PTHR12147">
    <property type="entry name" value="METALLOPEPTIDASE M28 FAMILY MEMBER"/>
    <property type="match status" value="1"/>
</dbReference>
<protein>
    <submittedName>
        <fullName evidence="2">Peptidase M28-like protein</fullName>
    </submittedName>
</protein>
<dbReference type="Proteomes" id="UP000277579">
    <property type="component" value="Unassembled WGS sequence"/>
</dbReference>
<dbReference type="InterPro" id="IPR007484">
    <property type="entry name" value="Peptidase_M28"/>
</dbReference>
<dbReference type="GO" id="GO:0008235">
    <property type="term" value="F:metalloexopeptidase activity"/>
    <property type="evidence" value="ECO:0007669"/>
    <property type="project" value="InterPro"/>
</dbReference>